<dbReference type="InterPro" id="IPR040111">
    <property type="entry name" value="ODAD4"/>
</dbReference>
<reference evidence="5" key="1">
    <citation type="submission" date="2021-08" db="EMBL/GenBank/DDBJ databases">
        <authorList>
            <person name="Misof B."/>
            <person name="Oliver O."/>
            <person name="Podsiadlowski L."/>
            <person name="Donath A."/>
            <person name="Peters R."/>
            <person name="Mayer C."/>
            <person name="Rust J."/>
            <person name="Gunkel S."/>
            <person name="Lesny P."/>
            <person name="Martin S."/>
            <person name="Oeyen J.P."/>
            <person name="Petersen M."/>
            <person name="Panagiotis P."/>
            <person name="Wilbrandt J."/>
            <person name="Tanja T."/>
        </authorList>
    </citation>
    <scope>NUCLEOTIDE SEQUENCE</scope>
    <source>
        <strain evidence="5">GBR_01_08_01A</strain>
        <tissue evidence="5">Thorax + abdomen</tissue>
    </source>
</reference>
<comment type="subcellular location">
    <subcellularLocation>
        <location evidence="1">Cytoplasm</location>
        <location evidence="1">Cytoskeleton</location>
        <location evidence="1">Cilium axoneme</location>
    </subcellularLocation>
</comment>
<accession>A0AAD9RA31</accession>
<feature type="compositionally biased region" description="Basic and acidic residues" evidence="4">
    <location>
        <begin position="644"/>
        <end position="665"/>
    </location>
</feature>
<dbReference type="InterPro" id="IPR019734">
    <property type="entry name" value="TPR_rpt"/>
</dbReference>
<dbReference type="Gene3D" id="1.25.40.10">
    <property type="entry name" value="Tetratricopeptide repeat domain"/>
    <property type="match status" value="1"/>
</dbReference>
<organism evidence="5 6">
    <name type="scientific">Odynerus spinipes</name>
    <dbReference type="NCBI Taxonomy" id="1348599"/>
    <lineage>
        <taxon>Eukaryota</taxon>
        <taxon>Metazoa</taxon>
        <taxon>Ecdysozoa</taxon>
        <taxon>Arthropoda</taxon>
        <taxon>Hexapoda</taxon>
        <taxon>Insecta</taxon>
        <taxon>Pterygota</taxon>
        <taxon>Neoptera</taxon>
        <taxon>Endopterygota</taxon>
        <taxon>Hymenoptera</taxon>
        <taxon>Apocrita</taxon>
        <taxon>Aculeata</taxon>
        <taxon>Vespoidea</taxon>
        <taxon>Vespidae</taxon>
        <taxon>Eumeninae</taxon>
        <taxon>Odynerus</taxon>
    </lineage>
</organism>
<dbReference type="GO" id="GO:0005930">
    <property type="term" value="C:axoneme"/>
    <property type="evidence" value="ECO:0007669"/>
    <property type="project" value="UniProtKB-SubCell"/>
</dbReference>
<proteinExistence type="predicted"/>
<feature type="compositionally biased region" description="Basic and acidic residues" evidence="4">
    <location>
        <begin position="423"/>
        <end position="449"/>
    </location>
</feature>
<name>A0AAD9RA31_9HYME</name>
<gene>
    <name evidence="5" type="ORF">KPH14_011324</name>
</gene>
<evidence type="ECO:0000256" key="2">
    <source>
        <dbReference type="ARBA" id="ARBA00034139"/>
    </source>
</evidence>
<feature type="compositionally biased region" description="Acidic residues" evidence="4">
    <location>
        <begin position="450"/>
        <end position="468"/>
    </location>
</feature>
<protein>
    <recommendedName>
        <fullName evidence="2">Outer dynein arm-docking complex subunit 4</fullName>
    </recommendedName>
    <alternativeName>
        <fullName evidence="3">Tetratricopeptide repeat protein 25</fullName>
    </alternativeName>
</protein>
<reference evidence="5" key="2">
    <citation type="journal article" date="2023" name="Commun. Biol.">
        <title>Intrasexual cuticular hydrocarbon dimorphism in a wasp sheds light on hydrocarbon biosynthesis genes in Hymenoptera.</title>
        <authorList>
            <person name="Moris V.C."/>
            <person name="Podsiadlowski L."/>
            <person name="Martin S."/>
            <person name="Oeyen J.P."/>
            <person name="Donath A."/>
            <person name="Petersen M."/>
            <person name="Wilbrandt J."/>
            <person name="Misof B."/>
            <person name="Liedtke D."/>
            <person name="Thamm M."/>
            <person name="Scheiner R."/>
            <person name="Schmitt T."/>
            <person name="Niehuis O."/>
        </authorList>
    </citation>
    <scope>NUCLEOTIDE SEQUENCE</scope>
    <source>
        <strain evidence="5">GBR_01_08_01A</strain>
    </source>
</reference>
<dbReference type="InterPro" id="IPR011990">
    <property type="entry name" value="TPR-like_helical_dom_sf"/>
</dbReference>
<feature type="region of interest" description="Disordered" evidence="4">
    <location>
        <begin position="423"/>
        <end position="503"/>
    </location>
</feature>
<feature type="region of interest" description="Disordered" evidence="4">
    <location>
        <begin position="37"/>
        <end position="59"/>
    </location>
</feature>
<sequence>MTSTLIRPGSKAKSATILTDGETKDEFGNFEETRKAVERAEGRARNTKRKTTTNNAGGNDRRFAQALHREADESYHKGDYETALVLYHRAANVCPRDGSHSAAARRTAALISSWHDPPKRLRKFLSKTKVESRMTIALCPEAAAIKAANVLRESPDFSSVNQVLSYFDEHRNLWSRSPTASNISRLRLSQSNAMLTRLKNVASTTLKKLEAAFHAGNVKRSFQYAKELLTVASGVDEPRRYEVEAHRYLALTHVMLGRHDRAVDNVARMVYLAKISGQPVLMSRALITLGKVHLSFDHLDAAARAWEHLSQDLKEPILRAWIHHEIGRCYLETGKFVKAFNMASRCLEIAEEIGSKKWILHGKLLRAQTLVKLGRFAEALEELKICARISEEEGDTPTLSYIQNLLVDLTRLLRRITFGSEEERKSQRDDSMLEKETVMSFSSDERTPKEEEEEEEEKEEKEEEEKEEKEEVGKEDSDRTERSFLCSRSETNDPLDRENRLGVLQDEDAVARMTDSTVSLRSEETSATYVIGYEKEGDIGEVETRKNEENTRESFLGCIFDNENSPETEYTIELDKEDSEWIDVLNGMPSSERTVEKPEEQDGQGQEDPEKMIEIIRVALSMSKEEVSSIEKVQIAREPSSATIDKKDPEFRSWNSREDGRRSDVGDSITKGRTRDDSAEHSL</sequence>
<keyword evidence="6" id="KW-1185">Reference proteome</keyword>
<feature type="region of interest" description="Disordered" evidence="4">
    <location>
        <begin position="585"/>
        <end position="612"/>
    </location>
</feature>
<evidence type="ECO:0000313" key="6">
    <source>
        <dbReference type="Proteomes" id="UP001258017"/>
    </source>
</evidence>
<dbReference type="PANTHER" id="PTHR23040">
    <property type="match status" value="1"/>
</dbReference>
<evidence type="ECO:0000313" key="5">
    <source>
        <dbReference type="EMBL" id="KAK2575620.1"/>
    </source>
</evidence>
<dbReference type="Proteomes" id="UP001258017">
    <property type="component" value="Unassembled WGS sequence"/>
</dbReference>
<dbReference type="AlphaFoldDB" id="A0AAD9RA31"/>
<comment type="caution">
    <text evidence="5">The sequence shown here is derived from an EMBL/GenBank/DDBJ whole genome shotgun (WGS) entry which is preliminary data.</text>
</comment>
<feature type="region of interest" description="Disordered" evidence="4">
    <location>
        <begin position="624"/>
        <end position="683"/>
    </location>
</feature>
<feature type="compositionally biased region" description="Basic and acidic residues" evidence="4">
    <location>
        <begin position="490"/>
        <end position="500"/>
    </location>
</feature>
<dbReference type="EMBL" id="JAIFRP010004413">
    <property type="protein sequence ID" value="KAK2575620.1"/>
    <property type="molecule type" value="Genomic_DNA"/>
</dbReference>
<dbReference type="SMART" id="SM00028">
    <property type="entry name" value="TPR"/>
    <property type="match status" value="4"/>
</dbReference>
<feature type="compositionally biased region" description="Basic and acidic residues" evidence="4">
    <location>
        <begin position="469"/>
        <end position="482"/>
    </location>
</feature>
<dbReference type="SUPFAM" id="SSF48452">
    <property type="entry name" value="TPR-like"/>
    <property type="match status" value="1"/>
</dbReference>
<feature type="compositionally biased region" description="Basic and acidic residues" evidence="4">
    <location>
        <begin position="673"/>
        <end position="683"/>
    </location>
</feature>
<evidence type="ECO:0000256" key="3">
    <source>
        <dbReference type="ARBA" id="ARBA00034143"/>
    </source>
</evidence>
<evidence type="ECO:0000256" key="1">
    <source>
        <dbReference type="ARBA" id="ARBA00004430"/>
    </source>
</evidence>
<evidence type="ECO:0000256" key="4">
    <source>
        <dbReference type="SAM" id="MobiDB-lite"/>
    </source>
</evidence>